<proteinExistence type="predicted"/>
<evidence type="ECO:0000256" key="1">
    <source>
        <dbReference type="SAM" id="MobiDB-lite"/>
    </source>
</evidence>
<dbReference type="EMBL" id="KN833689">
    <property type="protein sequence ID" value="KIK29499.1"/>
    <property type="molecule type" value="Genomic_DNA"/>
</dbReference>
<dbReference type="STRING" id="765257.A0A0C9ZUA5"/>
<feature type="region of interest" description="Disordered" evidence="1">
    <location>
        <begin position="1"/>
        <end position="24"/>
    </location>
</feature>
<dbReference type="HOGENOM" id="CLU_1038696_0_0_1"/>
<reference evidence="2 3" key="1">
    <citation type="submission" date="2014-04" db="EMBL/GenBank/DDBJ databases">
        <authorList>
            <consortium name="DOE Joint Genome Institute"/>
            <person name="Kuo A."/>
            <person name="Kohler A."/>
            <person name="Costa M.D."/>
            <person name="Nagy L.G."/>
            <person name="Floudas D."/>
            <person name="Copeland A."/>
            <person name="Barry K.W."/>
            <person name="Cichocki N."/>
            <person name="Veneault-Fourrey C."/>
            <person name="LaButti K."/>
            <person name="Lindquist E.A."/>
            <person name="Lipzen A."/>
            <person name="Lundell T."/>
            <person name="Morin E."/>
            <person name="Murat C."/>
            <person name="Sun H."/>
            <person name="Tunlid A."/>
            <person name="Henrissat B."/>
            <person name="Grigoriev I.V."/>
            <person name="Hibbett D.S."/>
            <person name="Martin F."/>
            <person name="Nordberg H.P."/>
            <person name="Cantor M.N."/>
            <person name="Hua S.X."/>
        </authorList>
    </citation>
    <scope>NUCLEOTIDE SEQUENCE [LARGE SCALE GENOMIC DNA]</scope>
    <source>
        <strain evidence="2 3">441</strain>
    </source>
</reference>
<feature type="compositionally biased region" description="Low complexity" evidence="1">
    <location>
        <begin position="173"/>
        <end position="182"/>
    </location>
</feature>
<feature type="compositionally biased region" description="Low complexity" evidence="1">
    <location>
        <begin position="191"/>
        <end position="202"/>
    </location>
</feature>
<keyword evidence="3" id="KW-1185">Reference proteome</keyword>
<evidence type="ECO:0000313" key="2">
    <source>
        <dbReference type="EMBL" id="KIK29499.1"/>
    </source>
</evidence>
<feature type="compositionally biased region" description="Polar residues" evidence="1">
    <location>
        <begin position="1"/>
        <end position="20"/>
    </location>
</feature>
<name>A0A0C9ZUA5_9AGAM</name>
<feature type="compositionally biased region" description="Pro residues" evidence="1">
    <location>
        <begin position="162"/>
        <end position="172"/>
    </location>
</feature>
<sequence length="268" mass="27372">MNVQTQAPTLQGAQPASSSHHPLPMFALSDPSILIRLAQLQSQALGVSQSQPQPQTISPTEGQPLPIQSCGSISSIAPIQPGQNLTSQSSLLSSQPSHSALQSSISLQLQATLTPTQPSTPGPSPSPVLATTQQQQQQQPSAPTPPLSLSYPALSLSLAPPSATPMPPPSPPLSSQLPTTSAVVPSSYPATTSGLTTTSTPPLTYDSFWSTHISASGMTRPLYRTHAGFSTSTNSMGHVAMLTPGGHAGVMTQEGVYVGGATVGSTGV</sequence>
<accession>A0A0C9ZUA5</accession>
<dbReference type="Proteomes" id="UP000054018">
    <property type="component" value="Unassembled WGS sequence"/>
</dbReference>
<reference evidence="3" key="2">
    <citation type="submission" date="2015-01" db="EMBL/GenBank/DDBJ databases">
        <title>Evolutionary Origins and Diversification of the Mycorrhizal Mutualists.</title>
        <authorList>
            <consortium name="DOE Joint Genome Institute"/>
            <consortium name="Mycorrhizal Genomics Consortium"/>
            <person name="Kohler A."/>
            <person name="Kuo A."/>
            <person name="Nagy L.G."/>
            <person name="Floudas D."/>
            <person name="Copeland A."/>
            <person name="Barry K.W."/>
            <person name="Cichocki N."/>
            <person name="Veneault-Fourrey C."/>
            <person name="LaButti K."/>
            <person name="Lindquist E.A."/>
            <person name="Lipzen A."/>
            <person name="Lundell T."/>
            <person name="Morin E."/>
            <person name="Murat C."/>
            <person name="Riley R."/>
            <person name="Ohm R."/>
            <person name="Sun H."/>
            <person name="Tunlid A."/>
            <person name="Henrissat B."/>
            <person name="Grigoriev I.V."/>
            <person name="Hibbett D.S."/>
            <person name="Martin F."/>
        </authorList>
    </citation>
    <scope>NUCLEOTIDE SEQUENCE [LARGE SCALE GENOMIC DNA]</scope>
    <source>
        <strain evidence="3">441</strain>
    </source>
</reference>
<evidence type="ECO:0000313" key="3">
    <source>
        <dbReference type="Proteomes" id="UP000054018"/>
    </source>
</evidence>
<feature type="compositionally biased region" description="Low complexity" evidence="1">
    <location>
        <begin position="83"/>
        <end position="117"/>
    </location>
</feature>
<dbReference type="AlphaFoldDB" id="A0A0C9ZUA5"/>
<gene>
    <name evidence="2" type="ORF">PISMIDRAFT_484226</name>
</gene>
<organism evidence="2 3">
    <name type="scientific">Pisolithus microcarpus 441</name>
    <dbReference type="NCBI Taxonomy" id="765257"/>
    <lineage>
        <taxon>Eukaryota</taxon>
        <taxon>Fungi</taxon>
        <taxon>Dikarya</taxon>
        <taxon>Basidiomycota</taxon>
        <taxon>Agaricomycotina</taxon>
        <taxon>Agaricomycetes</taxon>
        <taxon>Agaricomycetidae</taxon>
        <taxon>Boletales</taxon>
        <taxon>Sclerodermatineae</taxon>
        <taxon>Pisolithaceae</taxon>
        <taxon>Pisolithus</taxon>
    </lineage>
</organism>
<feature type="compositionally biased region" description="Low complexity" evidence="1">
    <location>
        <begin position="127"/>
        <end position="161"/>
    </location>
</feature>
<dbReference type="OrthoDB" id="2692895at2759"/>
<feature type="compositionally biased region" description="Low complexity" evidence="1">
    <location>
        <begin position="48"/>
        <end position="60"/>
    </location>
</feature>
<protein>
    <submittedName>
        <fullName evidence="2">Uncharacterized protein</fullName>
    </submittedName>
</protein>
<feature type="region of interest" description="Disordered" evidence="1">
    <location>
        <begin position="46"/>
        <end position="202"/>
    </location>
</feature>